<accession>A0ABN2S8P1</accession>
<dbReference type="RefSeq" id="WP_344659465.1">
    <property type="nucleotide sequence ID" value="NZ_BAAAQM010000029.1"/>
</dbReference>
<evidence type="ECO:0000313" key="3">
    <source>
        <dbReference type="Proteomes" id="UP001499854"/>
    </source>
</evidence>
<keyword evidence="1" id="KW-1133">Transmembrane helix</keyword>
<protein>
    <recommendedName>
        <fullName evidence="4">Integral membrane protein</fullName>
    </recommendedName>
</protein>
<keyword evidence="1" id="KW-0812">Transmembrane</keyword>
<comment type="caution">
    <text evidence="2">The sequence shown here is derived from an EMBL/GenBank/DDBJ whole genome shotgun (WGS) entry which is preliminary data.</text>
</comment>
<evidence type="ECO:0000256" key="1">
    <source>
        <dbReference type="SAM" id="Phobius"/>
    </source>
</evidence>
<reference evidence="2 3" key="1">
    <citation type="journal article" date="2019" name="Int. J. Syst. Evol. Microbiol.">
        <title>The Global Catalogue of Microorganisms (GCM) 10K type strain sequencing project: providing services to taxonomists for standard genome sequencing and annotation.</title>
        <authorList>
            <consortium name="The Broad Institute Genomics Platform"/>
            <consortium name="The Broad Institute Genome Sequencing Center for Infectious Disease"/>
            <person name="Wu L."/>
            <person name="Ma J."/>
        </authorList>
    </citation>
    <scope>NUCLEOTIDE SEQUENCE [LARGE SCALE GENOMIC DNA]</scope>
    <source>
        <strain evidence="2 3">JCM 16013</strain>
    </source>
</reference>
<gene>
    <name evidence="2" type="ORF">GCM10009838_49240</name>
</gene>
<proteinExistence type="predicted"/>
<name>A0ABN2S8P1_9ACTN</name>
<keyword evidence="3" id="KW-1185">Reference proteome</keyword>
<dbReference type="EMBL" id="BAAAQM010000029">
    <property type="protein sequence ID" value="GAA1982010.1"/>
    <property type="molecule type" value="Genomic_DNA"/>
</dbReference>
<dbReference type="Proteomes" id="UP001499854">
    <property type="component" value="Unassembled WGS sequence"/>
</dbReference>
<sequence>MRRFPWGVFIVVAVVLNVVRQIVFPPGDVGAGATVGLFFVVLAVSYAVVGVLRALGMGRVRE</sequence>
<feature type="transmembrane region" description="Helical" evidence="1">
    <location>
        <begin position="31"/>
        <end position="55"/>
    </location>
</feature>
<organism evidence="2 3">
    <name type="scientific">Catenulispora subtropica</name>
    <dbReference type="NCBI Taxonomy" id="450798"/>
    <lineage>
        <taxon>Bacteria</taxon>
        <taxon>Bacillati</taxon>
        <taxon>Actinomycetota</taxon>
        <taxon>Actinomycetes</taxon>
        <taxon>Catenulisporales</taxon>
        <taxon>Catenulisporaceae</taxon>
        <taxon>Catenulispora</taxon>
    </lineage>
</organism>
<keyword evidence="1" id="KW-0472">Membrane</keyword>
<evidence type="ECO:0000313" key="2">
    <source>
        <dbReference type="EMBL" id="GAA1982010.1"/>
    </source>
</evidence>
<evidence type="ECO:0008006" key="4">
    <source>
        <dbReference type="Google" id="ProtNLM"/>
    </source>
</evidence>